<evidence type="ECO:0000313" key="2">
    <source>
        <dbReference type="Proteomes" id="UP000245626"/>
    </source>
</evidence>
<proteinExistence type="predicted"/>
<organism evidence="1 2">
    <name type="scientific">Violaceomyces palustris</name>
    <dbReference type="NCBI Taxonomy" id="1673888"/>
    <lineage>
        <taxon>Eukaryota</taxon>
        <taxon>Fungi</taxon>
        <taxon>Dikarya</taxon>
        <taxon>Basidiomycota</taxon>
        <taxon>Ustilaginomycotina</taxon>
        <taxon>Ustilaginomycetes</taxon>
        <taxon>Violaceomycetales</taxon>
        <taxon>Violaceomycetaceae</taxon>
        <taxon>Violaceomyces</taxon>
    </lineage>
</organism>
<dbReference type="Proteomes" id="UP000245626">
    <property type="component" value="Unassembled WGS sequence"/>
</dbReference>
<reference evidence="1 2" key="1">
    <citation type="journal article" date="2018" name="Mol. Biol. Evol.">
        <title>Broad Genomic Sampling Reveals a Smut Pathogenic Ancestry of the Fungal Clade Ustilaginomycotina.</title>
        <authorList>
            <person name="Kijpornyongpan T."/>
            <person name="Mondo S.J."/>
            <person name="Barry K."/>
            <person name="Sandor L."/>
            <person name="Lee J."/>
            <person name="Lipzen A."/>
            <person name="Pangilinan J."/>
            <person name="LaButti K."/>
            <person name="Hainaut M."/>
            <person name="Henrissat B."/>
            <person name="Grigoriev I.V."/>
            <person name="Spatafora J.W."/>
            <person name="Aime M.C."/>
        </authorList>
    </citation>
    <scope>NUCLEOTIDE SEQUENCE [LARGE SCALE GENOMIC DNA]</scope>
    <source>
        <strain evidence="1 2">SA 807</strain>
    </source>
</reference>
<name>A0ACD0NZC4_9BASI</name>
<accession>A0ACD0NZC4</accession>
<protein>
    <submittedName>
        <fullName evidence="1">Uncharacterized protein</fullName>
    </submittedName>
</protein>
<keyword evidence="2" id="KW-1185">Reference proteome</keyword>
<gene>
    <name evidence="1" type="ORF">IE53DRAFT_386543</name>
</gene>
<sequence>MTSLFRSNLRASKKGKGNRDTEASTSHPASPASSSSSSSLVLSYRARGEQGSNQFPKSSKRGIGQLPLARKIVSKIVKSSTISVIELEAHSPNDHGFDARLKLKIQALGPAKAKVSFPRGLEIHLGPSQGGLVLPQADRKGKERVEAERKRSQPPVALVQLPDIKVRPSTHPLVIDVDCKIRSPLDDATSQGISKLVRTILTEPEDSALTIRTEHARIDAYKIRFEDVVLEKQISLKGLDSLGGALQFGLGRHGGLSREAEAGSSASFRSTSATIHQRRKSELEIQGLKMIGGTPEKGIEIAATVEIENKSNVSAELGQLKLFIGLPTDPREPASRLAKVGELYLPNMSLKQGRNPISAQGFVKLPMPTQPDEERNAPSAAAVAETESELTACQRLIASLLENKAISLTAYAPALTEGGGVSTIAWISAAMDGCMLSARIPPLGSVASLLDGATLKSHQAQVGQPTKGGGLVARSTLRNGFDVDIELESLDVLVLSESPVAPLKLGEIQTPTKWDKIIMRPGEPVHVELPFQLNQDASVLVEFLRREASSRGVKLGKPLNLALDLMPPGAGGVLREGHEAEKPLEKESDHQAQDKEEEEEDLKELDLARLVAASLSSLKVSAHVKAAARIGSYQIPSALSFVQSSLPIAISSTTATAILPELGRPIVKTLMDQAKVTIGDLVVLDMDEGGLEAQADIRIHDFGPLDVELDFPDGLEVRLDLREGTEEGTDHRDEATQRRTPHARILLRQALLGKGSKLVKGGQAMGEAKNVVPIRMTPIRGGAKSMENFSRLVSLLLELEEVRVIISTDKCSVSAGGVRFLSPLSKAVSLRGLGGLKGIEVKEFKIVGEVAIPGFQGLPSSSPVLLASKPKPDRRQALGGAYLVHLQVVVDHPGSLAIKLSRMEMMIVYQGFVMGVVHIEDVHLGLKPHNRLELEAKGYIYLDETDEAIKIQGGRERRQESVGRMMSLLISGQEVAVTLKGHRAFAPSPSPSSSFSSNVPSTLTETNPSSNTNREPAKRKNSKSSVGSSNNAKSGIKRERNSSISTNSSNPSSSSSTSAEGPSRYQRRQVPWLDSAFRMFTTQTRLSDRRMREARVVKRIDVGSLDATFHKGSDDPEITVGDLTVQYQLPYPVDFQIVSVEAEVEILFQGHGVVGKADVQRTELVEAVDGDRAEEQGEGKGIVWFSDQGERVGKIKVRPSSFRLSGEASSTEDGATKKKKKKKRFEALSEMISHVLECQETDKISVRGRASASVRTSCLADFQVGIELGGKGEEYKLTIQGMRNLKTSPVQYTNLEVVDANEEFLKIVFSLYLNNPSSTVRLQLGDFGFSLAAYYRGHYVGRAHVGRGLRISGKGPFSCHDVHFRYQPHRDDRNQVRQLAADFLSGKPSQLEIRGDRDSVRDADCPILSRAIQGLRLGFQLNPIMDKTLIESVSINLGVGMLTSSKVEAKFRVRNPLGVSIQLHSLSFVANHRGEPFGSTSVLYDPHQPMTIPPGQLQQSSEIQVHLAQPLENLVTAFLDSRGEIRLDLEVSAHVRLQGFDIPLIEYRQPNLPLQVKGLGSIAKFLKVF</sequence>
<dbReference type="EMBL" id="KZ819869">
    <property type="protein sequence ID" value="PWN51126.1"/>
    <property type="molecule type" value="Genomic_DNA"/>
</dbReference>
<evidence type="ECO:0000313" key="1">
    <source>
        <dbReference type="EMBL" id="PWN51126.1"/>
    </source>
</evidence>